<gene>
    <name evidence="1" type="ORF">SAMEA4535761_00272</name>
</gene>
<organism evidence="1 2">
    <name type="scientific">Corynebacterium imitans</name>
    <dbReference type="NCBI Taxonomy" id="156978"/>
    <lineage>
        <taxon>Bacteria</taxon>
        <taxon>Bacillati</taxon>
        <taxon>Actinomycetota</taxon>
        <taxon>Actinomycetes</taxon>
        <taxon>Mycobacteriales</taxon>
        <taxon>Corynebacteriaceae</taxon>
        <taxon>Corynebacterium</taxon>
    </lineage>
</organism>
<reference evidence="1 2" key="1">
    <citation type="submission" date="2017-06" db="EMBL/GenBank/DDBJ databases">
        <authorList>
            <consortium name="Pathogen Informatics"/>
        </authorList>
    </citation>
    <scope>NUCLEOTIDE SEQUENCE [LARGE SCALE GENOMIC DNA]</scope>
    <source>
        <strain evidence="1 2">NCTC13015</strain>
    </source>
</reference>
<evidence type="ECO:0000313" key="2">
    <source>
        <dbReference type="Proteomes" id="UP000215374"/>
    </source>
</evidence>
<name>A0A239YAH8_9CORY</name>
<dbReference type="Proteomes" id="UP000215374">
    <property type="component" value="Chromosome 1"/>
</dbReference>
<evidence type="ECO:0000313" key="1">
    <source>
        <dbReference type="EMBL" id="SNV55867.1"/>
    </source>
</evidence>
<protein>
    <submittedName>
        <fullName evidence="1">Uncharacterized protein</fullName>
    </submittedName>
</protein>
<dbReference type="EMBL" id="LT906467">
    <property type="protein sequence ID" value="SNV55867.1"/>
    <property type="molecule type" value="Genomic_DNA"/>
</dbReference>
<accession>A0A239YAH8</accession>
<sequence length="78" mass="8484">MNRWRGLLRFLGVLGGAAGGDFWSIQMELAPFRATGCQRPGGVMSKGFLDKESNDFLDGMSKGILDIPSSGKAEWFSL</sequence>
<dbReference type="AlphaFoldDB" id="A0A239YAH8"/>
<proteinExistence type="predicted"/>